<dbReference type="InterPro" id="IPR033803">
    <property type="entry name" value="CBD-like_Golvesin-Xly"/>
</dbReference>
<evidence type="ECO:0000313" key="4">
    <source>
        <dbReference type="Proteomes" id="UP001164506"/>
    </source>
</evidence>
<feature type="compositionally biased region" description="Polar residues" evidence="1">
    <location>
        <begin position="443"/>
        <end position="453"/>
    </location>
</feature>
<gene>
    <name evidence="3" type="ORF">LDH80_09290</name>
</gene>
<evidence type="ECO:0000259" key="2">
    <source>
        <dbReference type="Pfam" id="PF25275"/>
    </source>
</evidence>
<protein>
    <recommendedName>
        <fullName evidence="2">Golvesin/Xly CBD-like domain-containing protein</fullName>
    </recommendedName>
</protein>
<keyword evidence="4" id="KW-1185">Reference proteome</keyword>
<evidence type="ECO:0000313" key="3">
    <source>
        <dbReference type="EMBL" id="UZX20892.1"/>
    </source>
</evidence>
<organism evidence="3 4">
    <name type="scientific">Streptomyces tanashiensis</name>
    <dbReference type="NCBI Taxonomy" id="67367"/>
    <lineage>
        <taxon>Bacteria</taxon>
        <taxon>Bacillati</taxon>
        <taxon>Actinomycetota</taxon>
        <taxon>Actinomycetes</taxon>
        <taxon>Kitasatosporales</taxon>
        <taxon>Streptomycetaceae</taxon>
        <taxon>Streptomyces</taxon>
    </lineage>
</organism>
<dbReference type="RefSeq" id="WP_267258496.1">
    <property type="nucleotide sequence ID" value="NZ_CP084204.1"/>
</dbReference>
<proteinExistence type="predicted"/>
<feature type="domain" description="Golvesin/Xly CBD-like" evidence="2">
    <location>
        <begin position="3"/>
        <end position="91"/>
    </location>
</feature>
<dbReference type="GeneID" id="95599631"/>
<accession>A0ABY6QW47</accession>
<evidence type="ECO:0000256" key="1">
    <source>
        <dbReference type="SAM" id="MobiDB-lite"/>
    </source>
</evidence>
<reference evidence="3" key="1">
    <citation type="submission" date="2021-09" db="EMBL/GenBank/DDBJ databases">
        <title>Complete genome sequence and metabolic characterization of Streptomyces tanashiensis DSM 731 the producer of antibacterial Kalafungin and diverse secondary metabolites.</title>
        <authorList>
            <person name="Abbasi M.N."/>
            <person name="Anwar M.N."/>
            <person name="Alam K."/>
            <person name="Shoaib M."/>
            <person name="Lin Z."/>
            <person name="Hayat M."/>
            <person name="Ali M.I."/>
            <person name="Malik H.M.T."/>
            <person name="Ahmed I."/>
            <person name="Li A."/>
            <person name="Hailong Wang H."/>
            <person name="Zhang Y."/>
        </authorList>
    </citation>
    <scope>NUCLEOTIDE SEQUENCE</scope>
    <source>
        <strain evidence="3">Kala</strain>
    </source>
</reference>
<dbReference type="Pfam" id="PF25275">
    <property type="entry name" value="Golvesin_C"/>
    <property type="match status" value="1"/>
</dbReference>
<feature type="region of interest" description="Disordered" evidence="1">
    <location>
        <begin position="412"/>
        <end position="453"/>
    </location>
</feature>
<dbReference type="Proteomes" id="UP001164506">
    <property type="component" value="Chromosome"/>
</dbReference>
<name>A0ABY6QW47_9ACTN</name>
<dbReference type="EMBL" id="CP084204">
    <property type="protein sequence ID" value="UZX20892.1"/>
    <property type="molecule type" value="Genomic_DNA"/>
</dbReference>
<sequence>MTAKWRPGAVVGPQAKVMVHLPDHGAQTARARYEIDTALGTETRIVNQKGTGNRWVELGVYRFGSNPEVRLSSITDDGTGDQDIAFDAVAFIPGTYDVPGAVPDIRLPEPNPLAPQPNDEDQPIDVLPGGPFRGAGAPARTQGTMTAQDAAGLLDASAPKAGCKPVKGKPDTELCIVPRAWEPPARSSARPSDELRAGAAATASAATPFCSGNSAARFFTRTQGCLQSLVDVQQFVSGSLFASWTFTYQHEIDLAINSTTFTQRISLTPYRTDLRMVAVSIDIDPKCTPNCTTGPMSWSSPNLWATATDLHTANATVNQTWTGTGGNDRLKLNWTLSGRIEGKQTTTASYSSNEMSVRCDREAKSSPNPGCVFPDYTPTYVVNSEENPAAAAFYWILMQKLPSHPGSRAHNAPLNYLASTPRQNENRKVICPKSGPDRWVGNPASNPPGTTSSCDEYPFAATYQSGGMPPQAVSNGKECTQLYASPPRRRRVDPPGGHQLQPGQHLERDLRPGQHPR</sequence>
<feature type="compositionally biased region" description="Basic and acidic residues" evidence="1">
    <location>
        <begin position="505"/>
        <end position="517"/>
    </location>
</feature>
<feature type="region of interest" description="Disordered" evidence="1">
    <location>
        <begin position="465"/>
        <end position="517"/>
    </location>
</feature>